<evidence type="ECO:0000256" key="4">
    <source>
        <dbReference type="ARBA" id="ARBA00023136"/>
    </source>
</evidence>
<accession>A0A167G9N7</accession>
<protein>
    <recommendedName>
        <fullName evidence="6">RDD domain-containing protein</fullName>
    </recommendedName>
</protein>
<dbReference type="EMBL" id="LRXL01000049">
    <property type="protein sequence ID" value="OAB77363.1"/>
    <property type="molecule type" value="Genomic_DNA"/>
</dbReference>
<evidence type="ECO:0000259" key="6">
    <source>
        <dbReference type="Pfam" id="PF06271"/>
    </source>
</evidence>
<evidence type="ECO:0000256" key="2">
    <source>
        <dbReference type="ARBA" id="ARBA00022692"/>
    </source>
</evidence>
<evidence type="ECO:0000256" key="3">
    <source>
        <dbReference type="ARBA" id="ARBA00022989"/>
    </source>
</evidence>
<evidence type="ECO:0000313" key="8">
    <source>
        <dbReference type="Proteomes" id="UP000077013"/>
    </source>
</evidence>
<gene>
    <name evidence="7" type="ORF">ULVI_12750</name>
</gene>
<dbReference type="Pfam" id="PF06271">
    <property type="entry name" value="RDD"/>
    <property type="match status" value="1"/>
</dbReference>
<dbReference type="OrthoDB" id="9814143at2"/>
<dbReference type="Proteomes" id="UP000077013">
    <property type="component" value="Unassembled WGS sequence"/>
</dbReference>
<dbReference type="PANTHER" id="PTHR38480">
    <property type="entry name" value="SLR0254 PROTEIN"/>
    <property type="match status" value="1"/>
</dbReference>
<feature type="domain" description="RDD" evidence="6">
    <location>
        <begin position="20"/>
        <end position="146"/>
    </location>
</feature>
<comment type="subcellular location">
    <subcellularLocation>
        <location evidence="1">Membrane</location>
        <topology evidence="1">Multi-pass membrane protein</topology>
    </subcellularLocation>
</comment>
<evidence type="ECO:0000256" key="5">
    <source>
        <dbReference type="SAM" id="Phobius"/>
    </source>
</evidence>
<dbReference type="InterPro" id="IPR010432">
    <property type="entry name" value="RDD"/>
</dbReference>
<name>A0A167G9N7_9FLAO</name>
<keyword evidence="3 5" id="KW-1133">Transmembrane helix</keyword>
<dbReference type="AlphaFoldDB" id="A0A167G9N7"/>
<feature type="transmembrane region" description="Helical" evidence="5">
    <location>
        <begin position="112"/>
        <end position="133"/>
    </location>
</feature>
<keyword evidence="8" id="KW-1185">Reference proteome</keyword>
<feature type="transmembrane region" description="Helical" evidence="5">
    <location>
        <begin position="25"/>
        <end position="53"/>
    </location>
</feature>
<dbReference type="STRING" id="1763537.ULVI_12750"/>
<feature type="transmembrane region" description="Helical" evidence="5">
    <location>
        <begin position="65"/>
        <end position="81"/>
    </location>
</feature>
<evidence type="ECO:0000313" key="7">
    <source>
        <dbReference type="EMBL" id="OAB77363.1"/>
    </source>
</evidence>
<proteinExistence type="predicted"/>
<dbReference type="GO" id="GO:0016020">
    <property type="term" value="C:membrane"/>
    <property type="evidence" value="ECO:0007669"/>
    <property type="project" value="UniProtKB-SubCell"/>
</dbReference>
<dbReference type="RefSeq" id="WP_068593182.1">
    <property type="nucleotide sequence ID" value="NZ_LRXL01000049.1"/>
</dbReference>
<comment type="caution">
    <text evidence="7">The sequence shown here is derived from an EMBL/GenBank/DDBJ whole genome shotgun (WGS) entry which is preliminary data.</text>
</comment>
<organism evidence="7 8">
    <name type="scientific">Cochleicola gelatinilyticus</name>
    <dbReference type="NCBI Taxonomy" id="1763537"/>
    <lineage>
        <taxon>Bacteria</taxon>
        <taxon>Pseudomonadati</taxon>
        <taxon>Bacteroidota</taxon>
        <taxon>Flavobacteriia</taxon>
        <taxon>Flavobacteriales</taxon>
        <taxon>Flavobacteriaceae</taxon>
        <taxon>Cochleicola</taxon>
    </lineage>
</organism>
<sequence length="241" mass="28097">MANLAINTTQNVNLDYKVVTVGERILAFLIDLFLFFVYLYVVELITTTLGYTFTDDWTILGFRQLLMLPIFFYSLYMHILFNGRTVGKMFLKTKVVKLDGSPVQWSNYLTLWMLRLIDIWMFMGSIGLLFILFSERKQRLGDMAAGTVVISTKNKVKITHTMLEDISEDYQPTFMNVTQLTDKDARLIKEAYLTSLKTSDYKTLTTLRNKIESVLDVSSPLYDKQFIDTILKDYNHFTRNM</sequence>
<dbReference type="PANTHER" id="PTHR38480:SF1">
    <property type="entry name" value="SLR0254 PROTEIN"/>
    <property type="match status" value="1"/>
</dbReference>
<evidence type="ECO:0000256" key="1">
    <source>
        <dbReference type="ARBA" id="ARBA00004141"/>
    </source>
</evidence>
<keyword evidence="4 5" id="KW-0472">Membrane</keyword>
<reference evidence="7 8" key="1">
    <citation type="submission" date="2016-02" db="EMBL/GenBank/DDBJ databases">
        <title>Ulvibacter sp. LPB0005, isolated from Thais luteostoma.</title>
        <authorList>
            <person name="Shin S.-K."/>
            <person name="Yi H."/>
        </authorList>
    </citation>
    <scope>NUCLEOTIDE SEQUENCE [LARGE SCALE GENOMIC DNA]</scope>
    <source>
        <strain evidence="7 8">LPB0005</strain>
    </source>
</reference>
<keyword evidence="2 5" id="KW-0812">Transmembrane</keyword>